<dbReference type="Gene3D" id="3.40.50.450">
    <property type="match status" value="1"/>
</dbReference>
<dbReference type="Pfam" id="PF02481">
    <property type="entry name" value="DNA_processg_A"/>
    <property type="match status" value="1"/>
</dbReference>
<dbReference type="GO" id="GO:0009294">
    <property type="term" value="P:DNA-mediated transformation"/>
    <property type="evidence" value="ECO:0007669"/>
    <property type="project" value="InterPro"/>
</dbReference>
<feature type="domain" description="Smf/DprA SLOG" evidence="2">
    <location>
        <begin position="9"/>
        <end position="211"/>
    </location>
</feature>
<dbReference type="SUPFAM" id="SSF102405">
    <property type="entry name" value="MCP/YpsA-like"/>
    <property type="match status" value="1"/>
</dbReference>
<evidence type="ECO:0000256" key="1">
    <source>
        <dbReference type="ARBA" id="ARBA00006525"/>
    </source>
</evidence>
<dbReference type="InterPro" id="IPR057666">
    <property type="entry name" value="DrpA_SLOG"/>
</dbReference>
<dbReference type="HOGENOM" id="CLU_029601_3_4_11"/>
<reference evidence="3 4" key="1">
    <citation type="journal article" date="2009" name="Stand. Genomic Sci.">
        <title>Complete genome sequence of Slackia heliotrinireducens type strain (RHS 1).</title>
        <authorList>
            <person name="Pukall R."/>
            <person name="Lapidus A."/>
            <person name="Nolan M."/>
            <person name="Copeland A."/>
            <person name="Glavina Del Rio T."/>
            <person name="Lucas S."/>
            <person name="Chen F."/>
            <person name="Tice H."/>
            <person name="Cheng J.F."/>
            <person name="Chertkov O."/>
            <person name="Bruce D."/>
            <person name="Goodwin L."/>
            <person name="Kuske C."/>
            <person name="Brettin T."/>
            <person name="Detter J.C."/>
            <person name="Han C."/>
            <person name="Pitluck S."/>
            <person name="Pati A."/>
            <person name="Mavrommatis K."/>
            <person name="Ivanova N."/>
            <person name="Ovchinnikova G."/>
            <person name="Chen A."/>
            <person name="Palaniappan K."/>
            <person name="Schneider S."/>
            <person name="Rohde M."/>
            <person name="Chain P."/>
            <person name="D'haeseleer P."/>
            <person name="Goker M."/>
            <person name="Bristow J."/>
            <person name="Eisen J.A."/>
            <person name="Markowitz V."/>
            <person name="Kyrpides N.C."/>
            <person name="Klenk H.P."/>
            <person name="Hugenholtz P."/>
        </authorList>
    </citation>
    <scope>NUCLEOTIDE SEQUENCE [LARGE SCALE GENOMIC DNA]</scope>
    <source>
        <strain evidence="4">ATCC 29202 / DSM 20476 / NCTC 11029 / RHS 1</strain>
    </source>
</reference>
<keyword evidence="4" id="KW-1185">Reference proteome</keyword>
<dbReference type="EMBL" id="CP001684">
    <property type="protein sequence ID" value="ACV23057.1"/>
    <property type="molecule type" value="Genomic_DNA"/>
</dbReference>
<gene>
    <name evidence="3" type="ordered locus">Shel_20450</name>
</gene>
<name>C7N822_SLAHD</name>
<evidence type="ECO:0000313" key="3">
    <source>
        <dbReference type="EMBL" id="ACV23057.1"/>
    </source>
</evidence>
<evidence type="ECO:0000259" key="2">
    <source>
        <dbReference type="Pfam" id="PF02481"/>
    </source>
</evidence>
<dbReference type="Proteomes" id="UP000002026">
    <property type="component" value="Chromosome"/>
</dbReference>
<dbReference type="eggNOG" id="COG0758">
    <property type="taxonomic scope" value="Bacteria"/>
</dbReference>
<dbReference type="AlphaFoldDB" id="C7N822"/>
<organism evidence="3 4">
    <name type="scientific">Slackia heliotrinireducens (strain ATCC 29202 / DSM 20476 / NCTC 11029 / RHS 1)</name>
    <name type="common">Peptococcus heliotrinreducens</name>
    <dbReference type="NCBI Taxonomy" id="471855"/>
    <lineage>
        <taxon>Bacteria</taxon>
        <taxon>Bacillati</taxon>
        <taxon>Actinomycetota</taxon>
        <taxon>Coriobacteriia</taxon>
        <taxon>Eggerthellales</taxon>
        <taxon>Eggerthellaceae</taxon>
        <taxon>Slackia</taxon>
    </lineage>
</organism>
<dbReference type="KEGG" id="shi:Shel_20450"/>
<dbReference type="STRING" id="471855.Shel_20450"/>
<accession>C7N822</accession>
<sequence length="231" mass="24534">MELTGPRTVIARDDERYPHRLLDLPDPPRELHVMGDPGILEMPSLAVVGARKCSPYGMDVAVHIADVAADEGMATVTGGAVGVPTGAMRGTLAAEAFGIVVLGSGLDNPYPSDNIDLFQAIVGGGGCVVTEYYDQMPPRPYMFRERNRLIAALSSAVVVVECGMPSGSFSLCDTAMSLGRPVFAFPGPITSHASTGCNVLIANGQASCVDDYGRLGFYLRELMEREEDHAQ</sequence>
<dbReference type="PANTHER" id="PTHR43022:SF1">
    <property type="entry name" value="PROTEIN SMF"/>
    <property type="match status" value="1"/>
</dbReference>
<dbReference type="PANTHER" id="PTHR43022">
    <property type="entry name" value="PROTEIN SMF"/>
    <property type="match status" value="1"/>
</dbReference>
<evidence type="ECO:0000313" key="4">
    <source>
        <dbReference type="Proteomes" id="UP000002026"/>
    </source>
</evidence>
<dbReference type="RefSeq" id="WP_012799158.1">
    <property type="nucleotide sequence ID" value="NC_013165.1"/>
</dbReference>
<dbReference type="InterPro" id="IPR003488">
    <property type="entry name" value="DprA"/>
</dbReference>
<protein>
    <submittedName>
        <fullName evidence="3">Predicted Rossmann fold nucleotide-binding protein involved in DNA uptake</fullName>
    </submittedName>
</protein>
<comment type="similarity">
    <text evidence="1">Belongs to the DprA/Smf family.</text>
</comment>
<proteinExistence type="inferred from homology"/>